<keyword evidence="2" id="KW-1185">Reference proteome</keyword>
<dbReference type="AlphaFoldDB" id="A0A8A4TKV5"/>
<gene>
    <name evidence="1" type="ORF">J3U87_29990</name>
</gene>
<accession>A0A8A4TKV5</accession>
<dbReference type="KEGG" id="scor:J3U87_29990"/>
<evidence type="ECO:0000313" key="2">
    <source>
        <dbReference type="Proteomes" id="UP000663929"/>
    </source>
</evidence>
<protein>
    <submittedName>
        <fullName evidence="1">Uncharacterized protein</fullName>
    </submittedName>
</protein>
<sequence>MNWEKIKNDVEKNGNIQTFSMEQLRNAHGVAKLGVRIRKEISDALAGIGLGHVPMDLPSFQHEQVRLYKRGTKIGDLISMVLTPGEQNDMKLIEQFSEEIVEYQNIIQKIRELVVE</sequence>
<proteinExistence type="predicted"/>
<dbReference type="EMBL" id="CP071793">
    <property type="protein sequence ID" value="QTD49834.1"/>
    <property type="molecule type" value="Genomic_DNA"/>
</dbReference>
<evidence type="ECO:0000313" key="1">
    <source>
        <dbReference type="EMBL" id="QTD49834.1"/>
    </source>
</evidence>
<reference evidence="1" key="1">
    <citation type="submission" date="2021-03" db="EMBL/GenBank/DDBJ databases">
        <title>Acanthopleuribacteraceae sp. M133.</title>
        <authorList>
            <person name="Wang G."/>
        </authorList>
    </citation>
    <scope>NUCLEOTIDE SEQUENCE</scope>
    <source>
        <strain evidence="1">M133</strain>
    </source>
</reference>
<dbReference type="RefSeq" id="WP_237379466.1">
    <property type="nucleotide sequence ID" value="NZ_CP071793.1"/>
</dbReference>
<dbReference type="Proteomes" id="UP000663929">
    <property type="component" value="Chromosome"/>
</dbReference>
<name>A0A8A4TKV5_SULCO</name>
<organism evidence="1 2">
    <name type="scientific">Sulfidibacter corallicola</name>
    <dbReference type="NCBI Taxonomy" id="2818388"/>
    <lineage>
        <taxon>Bacteria</taxon>
        <taxon>Pseudomonadati</taxon>
        <taxon>Acidobacteriota</taxon>
        <taxon>Holophagae</taxon>
        <taxon>Acanthopleuribacterales</taxon>
        <taxon>Acanthopleuribacteraceae</taxon>
        <taxon>Sulfidibacter</taxon>
    </lineage>
</organism>